<name>A0ABR1J1N5_9AGAR</name>
<keyword evidence="4" id="KW-1185">Reference proteome</keyword>
<protein>
    <submittedName>
        <fullName evidence="3">Uncharacterized protein</fullName>
    </submittedName>
</protein>
<feature type="transmembrane region" description="Helical" evidence="2">
    <location>
        <begin position="247"/>
        <end position="270"/>
    </location>
</feature>
<sequence>MSDSPLSSPISNDDFQQISNWMTQAGAGFAVYGVQATFSAVTTYYNLGQDWYKSKEKVFRTLSTGGMLLSSTIITILQSETNLNVAQLTVNDVAAKVLHVRVEDIEIARSFLQKINSLASQVAGVWRSSTVYPDNPALKLVLSLCMTASGVTSLVDAGIDAAKTRSQPDDTSTASTIKSAGLALARRATLGQDNGSPNGLMFTVPLLVTNVVSTSVYGYKAWQQQEAIRKTTGEGKHSIGLKERASLLLLESGALYGIFWTVYTFMSIFGNTQSSGFQAFAATMPVISALNPTLVILMVTMQERHKDRPLTLSQTIKIAESMDLDPEDSDLDGPGEKTDLESQNHPPNPWPNGVPTFKNEEETSSVKSSDSSSTFSGCPECGEHFHD</sequence>
<keyword evidence="2" id="KW-0472">Membrane</keyword>
<dbReference type="EMBL" id="JBANRG010000041">
    <property type="protein sequence ID" value="KAK7447438.1"/>
    <property type="molecule type" value="Genomic_DNA"/>
</dbReference>
<proteinExistence type="predicted"/>
<comment type="caution">
    <text evidence="3">The sequence shown here is derived from an EMBL/GenBank/DDBJ whole genome shotgun (WGS) entry which is preliminary data.</text>
</comment>
<evidence type="ECO:0000313" key="3">
    <source>
        <dbReference type="EMBL" id="KAK7447438.1"/>
    </source>
</evidence>
<reference evidence="3 4" key="1">
    <citation type="submission" date="2024-01" db="EMBL/GenBank/DDBJ databases">
        <title>A draft genome for the cacao thread blight pathogen Marasmiellus scandens.</title>
        <authorList>
            <person name="Baruah I.K."/>
            <person name="Leung J."/>
            <person name="Bukari Y."/>
            <person name="Amoako-Attah I."/>
            <person name="Meinhardt L.W."/>
            <person name="Bailey B.A."/>
            <person name="Cohen S.P."/>
        </authorList>
    </citation>
    <scope>NUCLEOTIDE SEQUENCE [LARGE SCALE GENOMIC DNA]</scope>
    <source>
        <strain evidence="3 4">GH-19</strain>
    </source>
</reference>
<evidence type="ECO:0000313" key="4">
    <source>
        <dbReference type="Proteomes" id="UP001498398"/>
    </source>
</evidence>
<keyword evidence="2" id="KW-1133">Transmembrane helix</keyword>
<feature type="compositionally biased region" description="Acidic residues" evidence="1">
    <location>
        <begin position="322"/>
        <end position="333"/>
    </location>
</feature>
<feature type="compositionally biased region" description="Low complexity" evidence="1">
    <location>
        <begin position="365"/>
        <end position="376"/>
    </location>
</feature>
<keyword evidence="2" id="KW-0812">Transmembrane</keyword>
<feature type="region of interest" description="Disordered" evidence="1">
    <location>
        <begin position="318"/>
        <end position="387"/>
    </location>
</feature>
<accession>A0ABR1J1N5</accession>
<gene>
    <name evidence="3" type="ORF">VKT23_014147</name>
</gene>
<evidence type="ECO:0000256" key="2">
    <source>
        <dbReference type="SAM" id="Phobius"/>
    </source>
</evidence>
<evidence type="ECO:0000256" key="1">
    <source>
        <dbReference type="SAM" id="MobiDB-lite"/>
    </source>
</evidence>
<feature type="transmembrane region" description="Helical" evidence="2">
    <location>
        <begin position="29"/>
        <end position="47"/>
    </location>
</feature>
<dbReference type="Proteomes" id="UP001498398">
    <property type="component" value="Unassembled WGS sequence"/>
</dbReference>
<feature type="transmembrane region" description="Helical" evidence="2">
    <location>
        <begin position="276"/>
        <end position="299"/>
    </location>
</feature>
<organism evidence="3 4">
    <name type="scientific">Marasmiellus scandens</name>
    <dbReference type="NCBI Taxonomy" id="2682957"/>
    <lineage>
        <taxon>Eukaryota</taxon>
        <taxon>Fungi</taxon>
        <taxon>Dikarya</taxon>
        <taxon>Basidiomycota</taxon>
        <taxon>Agaricomycotina</taxon>
        <taxon>Agaricomycetes</taxon>
        <taxon>Agaricomycetidae</taxon>
        <taxon>Agaricales</taxon>
        <taxon>Marasmiineae</taxon>
        <taxon>Omphalotaceae</taxon>
        <taxon>Marasmiellus</taxon>
    </lineage>
</organism>